<feature type="chain" id="PRO_5046595172" evidence="3">
    <location>
        <begin position="25"/>
        <end position="388"/>
    </location>
</feature>
<evidence type="ECO:0000256" key="3">
    <source>
        <dbReference type="SAM" id="SignalP"/>
    </source>
</evidence>
<evidence type="ECO:0000256" key="1">
    <source>
        <dbReference type="ARBA" id="ARBA00005662"/>
    </source>
</evidence>
<reference evidence="6" key="1">
    <citation type="journal article" date="2019" name="Int. J. Syst. Evol. Microbiol.">
        <title>The Global Catalogue of Microorganisms (GCM) 10K type strain sequencing project: providing services to taxonomists for standard genome sequencing and annotation.</title>
        <authorList>
            <consortium name="The Broad Institute Genomics Platform"/>
            <consortium name="The Broad Institute Genome Sequencing Center for Infectious Disease"/>
            <person name="Wu L."/>
            <person name="Ma J."/>
        </authorList>
    </citation>
    <scope>NUCLEOTIDE SEQUENCE [LARGE SCALE GENOMIC DNA]</scope>
    <source>
        <strain evidence="6">CGMCC 4.7241</strain>
    </source>
</reference>
<dbReference type="SUPFAM" id="SSF56300">
    <property type="entry name" value="Metallo-dependent phosphatases"/>
    <property type="match status" value="1"/>
</dbReference>
<dbReference type="PANTHER" id="PTHR33393:SF13">
    <property type="entry name" value="PGA BIOSYNTHESIS PROTEIN CAPA"/>
    <property type="match status" value="1"/>
</dbReference>
<evidence type="ECO:0000313" key="6">
    <source>
        <dbReference type="Proteomes" id="UP001595699"/>
    </source>
</evidence>
<dbReference type="Gene3D" id="3.60.21.10">
    <property type="match status" value="1"/>
</dbReference>
<dbReference type="Proteomes" id="UP001595699">
    <property type="component" value="Unassembled WGS sequence"/>
</dbReference>
<feature type="region of interest" description="Disordered" evidence="2">
    <location>
        <begin position="28"/>
        <end position="78"/>
    </location>
</feature>
<dbReference type="InterPro" id="IPR052169">
    <property type="entry name" value="CW_Biosynth-Accessory"/>
</dbReference>
<dbReference type="RefSeq" id="WP_205119637.1">
    <property type="nucleotide sequence ID" value="NZ_JAFBCM010000001.1"/>
</dbReference>
<protein>
    <submittedName>
        <fullName evidence="5">CapA family protein</fullName>
    </submittedName>
</protein>
<keyword evidence="3" id="KW-0732">Signal</keyword>
<proteinExistence type="inferred from homology"/>
<feature type="compositionally biased region" description="Low complexity" evidence="2">
    <location>
        <begin position="39"/>
        <end position="56"/>
    </location>
</feature>
<dbReference type="SMART" id="SM00854">
    <property type="entry name" value="PGA_cap"/>
    <property type="match status" value="1"/>
</dbReference>
<organism evidence="5 6">
    <name type="scientific">Tenggerimyces flavus</name>
    <dbReference type="NCBI Taxonomy" id="1708749"/>
    <lineage>
        <taxon>Bacteria</taxon>
        <taxon>Bacillati</taxon>
        <taxon>Actinomycetota</taxon>
        <taxon>Actinomycetes</taxon>
        <taxon>Propionibacteriales</taxon>
        <taxon>Nocardioidaceae</taxon>
        <taxon>Tenggerimyces</taxon>
    </lineage>
</organism>
<keyword evidence="6" id="KW-1185">Reference proteome</keyword>
<dbReference type="EMBL" id="JBHRZH010000017">
    <property type="protein sequence ID" value="MFC3763297.1"/>
    <property type="molecule type" value="Genomic_DNA"/>
</dbReference>
<evidence type="ECO:0000259" key="4">
    <source>
        <dbReference type="SMART" id="SM00854"/>
    </source>
</evidence>
<comment type="similarity">
    <text evidence="1">Belongs to the CapA family.</text>
</comment>
<gene>
    <name evidence="5" type="ORF">ACFOUW_20825</name>
</gene>
<dbReference type="InterPro" id="IPR019079">
    <property type="entry name" value="Capsule_synth_CapA"/>
</dbReference>
<evidence type="ECO:0000313" key="5">
    <source>
        <dbReference type="EMBL" id="MFC3763297.1"/>
    </source>
</evidence>
<dbReference type="PROSITE" id="PS51257">
    <property type="entry name" value="PROKAR_LIPOPROTEIN"/>
    <property type="match status" value="1"/>
</dbReference>
<comment type="caution">
    <text evidence="5">The sequence shown here is derived from an EMBL/GenBank/DDBJ whole genome shotgun (WGS) entry which is preliminary data.</text>
</comment>
<feature type="signal peptide" evidence="3">
    <location>
        <begin position="1"/>
        <end position="24"/>
    </location>
</feature>
<feature type="domain" description="Capsule synthesis protein CapA" evidence="4">
    <location>
        <begin position="83"/>
        <end position="322"/>
    </location>
</feature>
<dbReference type="CDD" id="cd07381">
    <property type="entry name" value="MPP_CapA"/>
    <property type="match status" value="1"/>
</dbReference>
<evidence type="ECO:0000256" key="2">
    <source>
        <dbReference type="SAM" id="MobiDB-lite"/>
    </source>
</evidence>
<name>A0ABV7YEC4_9ACTN</name>
<sequence>MRPSRPGPAATVVLLGCLAASSLAGCLQDPVNVQPDPPKTSTAPKPATSPSKTSTPQPEAPAKASPTKSPEQPEKPKADDELTFAFAGDVHFEEQVRALLDDPENSLRDLRDYTAKADLTMVNLETAIATGGSPEQKRFRFRTPPTALEALKNAGIDVVTLANNHGVDFGRDGLEESLEAKENGAIPVVGIGKNRTEAFKPYETTIRGTKVAVLGADAFRDPTTDNWTAGADSPGIAVAIDPARIVRAVRDAKKDADIVVVYLHWGTEYQGCPTDLQRELADKVAEAGATIIVGSHAHIQLGSGMHGDTFVSYGLGNFIWYSRKTNISARTGVLTVAVRPDGEVTDSEWAPGVVTPSGLPEFATGDRADELLEAYEKLRDCADLDAVR</sequence>
<accession>A0ABV7YEC4</accession>
<dbReference type="InterPro" id="IPR029052">
    <property type="entry name" value="Metallo-depent_PP-like"/>
</dbReference>
<dbReference type="PANTHER" id="PTHR33393">
    <property type="entry name" value="POLYGLUTAMINE SYNTHESIS ACCESSORY PROTEIN RV0574C-RELATED"/>
    <property type="match status" value="1"/>
</dbReference>
<dbReference type="Pfam" id="PF09587">
    <property type="entry name" value="PGA_cap"/>
    <property type="match status" value="1"/>
</dbReference>